<accession>A0A3G1KTV8</accession>
<dbReference type="Gene3D" id="1.10.10.10">
    <property type="entry name" value="Winged helix-like DNA-binding domain superfamily/Winged helix DNA-binding domain"/>
    <property type="match status" value="1"/>
</dbReference>
<keyword evidence="1" id="KW-0805">Transcription regulation</keyword>
<dbReference type="PROSITE" id="PS50949">
    <property type="entry name" value="HTH_GNTR"/>
    <property type="match status" value="1"/>
</dbReference>
<keyword evidence="2" id="KW-0238">DNA-binding</keyword>
<dbReference type="GO" id="GO:0045892">
    <property type="term" value="P:negative regulation of DNA-templated transcription"/>
    <property type="evidence" value="ECO:0007669"/>
    <property type="project" value="TreeGrafter"/>
</dbReference>
<proteinExistence type="predicted"/>
<dbReference type="PRINTS" id="PR00035">
    <property type="entry name" value="HTHGNTR"/>
</dbReference>
<dbReference type="KEGG" id="fwa:DCMF_14905"/>
<dbReference type="InterPro" id="IPR000524">
    <property type="entry name" value="Tscrpt_reg_HTH_GntR"/>
</dbReference>
<dbReference type="CDD" id="cd07377">
    <property type="entry name" value="WHTH_GntR"/>
    <property type="match status" value="1"/>
</dbReference>
<dbReference type="PANTHER" id="PTHR44846:SF1">
    <property type="entry name" value="MANNOSYL-D-GLYCERATE TRANSPORT_METABOLISM SYSTEM REPRESSOR MNGR-RELATED"/>
    <property type="match status" value="1"/>
</dbReference>
<dbReference type="InterPro" id="IPR036390">
    <property type="entry name" value="WH_DNA-bd_sf"/>
</dbReference>
<protein>
    <recommendedName>
        <fullName evidence="4">HTH gntR-type domain-containing protein</fullName>
    </recommendedName>
</protein>
<dbReference type="Pfam" id="PF07702">
    <property type="entry name" value="UTRA"/>
    <property type="match status" value="1"/>
</dbReference>
<gene>
    <name evidence="5" type="ORF">DCMF_14905</name>
</gene>
<keyword evidence="6" id="KW-1185">Reference proteome</keyword>
<evidence type="ECO:0000256" key="3">
    <source>
        <dbReference type="ARBA" id="ARBA00023163"/>
    </source>
</evidence>
<evidence type="ECO:0000259" key="4">
    <source>
        <dbReference type="PROSITE" id="PS50949"/>
    </source>
</evidence>
<sequence>MKIVPLGIDRNAPEPLYYQLKQIILNQISQGIVKPGDLIPAERELIEIHQVSRMTVRLAIQELVQEGYLVRQQGKGTFVAQPKIRRVIGELRSFSEDMSFSGRKPGSTLLDLRFEHAVGQVCQALKIGEGEMVWVVERLRTVDNGEPLSYNQSFLKLPEGTSLTIEELKQEVSLWALLARKGIHLTDVEETVQAIVASRRQAELLKVNVGDPLLVIEGVTYSEQGVPIEYSHNVNRADRFKYFVKKAHQ</sequence>
<evidence type="ECO:0000256" key="2">
    <source>
        <dbReference type="ARBA" id="ARBA00023125"/>
    </source>
</evidence>
<dbReference type="PANTHER" id="PTHR44846">
    <property type="entry name" value="MANNOSYL-D-GLYCERATE TRANSPORT/METABOLISM SYSTEM REPRESSOR MNGR-RELATED"/>
    <property type="match status" value="1"/>
</dbReference>
<dbReference type="FunFam" id="1.10.10.10:FF:000079">
    <property type="entry name" value="GntR family transcriptional regulator"/>
    <property type="match status" value="1"/>
</dbReference>
<evidence type="ECO:0000313" key="5">
    <source>
        <dbReference type="EMBL" id="ATW25889.1"/>
    </source>
</evidence>
<dbReference type="SUPFAM" id="SSF46785">
    <property type="entry name" value="Winged helix' DNA-binding domain"/>
    <property type="match status" value="1"/>
</dbReference>
<dbReference type="Gene3D" id="3.40.1410.10">
    <property type="entry name" value="Chorismate lyase-like"/>
    <property type="match status" value="1"/>
</dbReference>
<dbReference type="SUPFAM" id="SSF64288">
    <property type="entry name" value="Chorismate lyase-like"/>
    <property type="match status" value="1"/>
</dbReference>
<dbReference type="SMART" id="SM00866">
    <property type="entry name" value="UTRA"/>
    <property type="match status" value="1"/>
</dbReference>
<dbReference type="GO" id="GO:0003700">
    <property type="term" value="F:DNA-binding transcription factor activity"/>
    <property type="evidence" value="ECO:0007669"/>
    <property type="project" value="InterPro"/>
</dbReference>
<evidence type="ECO:0000313" key="6">
    <source>
        <dbReference type="Proteomes" id="UP000323521"/>
    </source>
</evidence>
<dbReference type="SMART" id="SM00345">
    <property type="entry name" value="HTH_GNTR"/>
    <property type="match status" value="1"/>
</dbReference>
<evidence type="ECO:0000256" key="1">
    <source>
        <dbReference type="ARBA" id="ARBA00023015"/>
    </source>
</evidence>
<organism evidence="5 6">
    <name type="scientific">Formimonas warabiya</name>
    <dbReference type="NCBI Taxonomy" id="1761012"/>
    <lineage>
        <taxon>Bacteria</taxon>
        <taxon>Bacillati</taxon>
        <taxon>Bacillota</taxon>
        <taxon>Clostridia</taxon>
        <taxon>Eubacteriales</taxon>
        <taxon>Peptococcaceae</taxon>
        <taxon>Candidatus Formimonas</taxon>
    </lineage>
</organism>
<dbReference type="InterPro" id="IPR011663">
    <property type="entry name" value="UTRA"/>
</dbReference>
<dbReference type="InterPro" id="IPR050679">
    <property type="entry name" value="Bact_HTH_transcr_reg"/>
</dbReference>
<feature type="domain" description="HTH gntR-type" evidence="4">
    <location>
        <begin position="14"/>
        <end position="82"/>
    </location>
</feature>
<dbReference type="InterPro" id="IPR028978">
    <property type="entry name" value="Chorismate_lyase_/UTRA_dom_sf"/>
</dbReference>
<dbReference type="RefSeq" id="WP_236860337.1">
    <property type="nucleotide sequence ID" value="NZ_CP017634.1"/>
</dbReference>
<keyword evidence="3" id="KW-0804">Transcription</keyword>
<dbReference type="EMBL" id="CP017634">
    <property type="protein sequence ID" value="ATW25889.1"/>
    <property type="molecule type" value="Genomic_DNA"/>
</dbReference>
<dbReference type="GO" id="GO:0003677">
    <property type="term" value="F:DNA binding"/>
    <property type="evidence" value="ECO:0007669"/>
    <property type="project" value="UniProtKB-KW"/>
</dbReference>
<dbReference type="Proteomes" id="UP000323521">
    <property type="component" value="Chromosome"/>
</dbReference>
<dbReference type="Pfam" id="PF00392">
    <property type="entry name" value="GntR"/>
    <property type="match status" value="1"/>
</dbReference>
<name>A0A3G1KTV8_FORW1</name>
<dbReference type="InterPro" id="IPR036388">
    <property type="entry name" value="WH-like_DNA-bd_sf"/>
</dbReference>
<dbReference type="AlphaFoldDB" id="A0A3G1KTV8"/>
<reference evidence="5 6" key="1">
    <citation type="submission" date="2016-10" db="EMBL/GenBank/DDBJ databases">
        <title>Complete Genome Sequence of Peptococcaceae strain DCMF.</title>
        <authorList>
            <person name="Edwards R.J."/>
            <person name="Holland S.I."/>
            <person name="Deshpande N.P."/>
            <person name="Wong Y.K."/>
            <person name="Ertan H."/>
            <person name="Manefield M."/>
            <person name="Russell T.L."/>
            <person name="Lee M.J."/>
        </authorList>
    </citation>
    <scope>NUCLEOTIDE SEQUENCE [LARGE SCALE GENOMIC DNA]</scope>
    <source>
        <strain evidence="5 6">DCMF</strain>
    </source>
</reference>